<reference evidence="7 8" key="1">
    <citation type="journal article" date="2015" name="Genome Announc.">
        <title>Expanding the biotechnology potential of lactobacilli through comparative genomics of 213 strains and associated genera.</title>
        <authorList>
            <person name="Sun Z."/>
            <person name="Harris H.M."/>
            <person name="McCann A."/>
            <person name="Guo C."/>
            <person name="Argimon S."/>
            <person name="Zhang W."/>
            <person name="Yang X."/>
            <person name="Jeffery I.B."/>
            <person name="Cooney J.C."/>
            <person name="Kagawa T.F."/>
            <person name="Liu W."/>
            <person name="Song Y."/>
            <person name="Salvetti E."/>
            <person name="Wrobel A."/>
            <person name="Rasinkangas P."/>
            <person name="Parkhill J."/>
            <person name="Rea M.C."/>
            <person name="O'Sullivan O."/>
            <person name="Ritari J."/>
            <person name="Douillard F.P."/>
            <person name="Paul Ross R."/>
            <person name="Yang R."/>
            <person name="Briner A.E."/>
            <person name="Felis G.E."/>
            <person name="de Vos W.M."/>
            <person name="Barrangou R."/>
            <person name="Klaenhammer T.R."/>
            <person name="Caufield P.W."/>
            <person name="Cui Y."/>
            <person name="Zhang H."/>
            <person name="O'Toole P.W."/>
        </authorList>
    </citation>
    <scope>NUCLEOTIDE SEQUENCE [LARGE SCALE GENOMIC DNA]</scope>
    <source>
        <strain evidence="7 8">DSM 20190</strain>
    </source>
</reference>
<dbReference type="GO" id="GO:0048029">
    <property type="term" value="F:monosaccharide binding"/>
    <property type="evidence" value="ECO:0007669"/>
    <property type="project" value="InterPro"/>
</dbReference>
<dbReference type="eggNOG" id="COG1869">
    <property type="taxonomic scope" value="Bacteria"/>
</dbReference>
<dbReference type="UniPathway" id="UPA00916">
    <property type="reaction ID" value="UER00888"/>
</dbReference>
<dbReference type="GO" id="GO:0016872">
    <property type="term" value="F:intramolecular lyase activity"/>
    <property type="evidence" value="ECO:0007669"/>
    <property type="project" value="UniProtKB-UniRule"/>
</dbReference>
<comment type="function">
    <text evidence="6">Catalyzes the interconversion of beta-pyran and beta-furan forms of D-ribose.</text>
</comment>
<comment type="similarity">
    <text evidence="6">Belongs to the RbsD / FucU family. RbsD subfamily.</text>
</comment>
<sequence>MKKSAVLNSHVSAAIATLGHFDQITINDAGMPIPNNERRIDLAVTKELPKFIDVLANVLSEVAIQRVYLAEEIKTENPDQLAAIKGLIGPAVEIVYMPHEELKANLNNPKNKGNIRTGEITPYSNIALESTVTF</sequence>
<keyword evidence="8" id="KW-1185">Reference proteome</keyword>
<dbReference type="GO" id="GO:0019303">
    <property type="term" value="P:D-ribose catabolic process"/>
    <property type="evidence" value="ECO:0007669"/>
    <property type="project" value="UniProtKB-UniRule"/>
</dbReference>
<dbReference type="InterPro" id="IPR007721">
    <property type="entry name" value="RbsD_FucU"/>
</dbReference>
<evidence type="ECO:0000256" key="4">
    <source>
        <dbReference type="ARBA" id="ARBA00023235"/>
    </source>
</evidence>
<feature type="binding site" evidence="6">
    <location>
        <position position="99"/>
    </location>
    <ligand>
        <name>substrate</name>
    </ligand>
</feature>
<gene>
    <name evidence="6" type="primary">rbsD</name>
    <name evidence="7" type="ORF">IV68_GL000759</name>
</gene>
<dbReference type="Pfam" id="PF05025">
    <property type="entry name" value="RbsD_FucU"/>
    <property type="match status" value="1"/>
</dbReference>
<dbReference type="Gene3D" id="3.40.1650.10">
    <property type="entry name" value="RbsD-like domain"/>
    <property type="match status" value="1"/>
</dbReference>
<dbReference type="Proteomes" id="UP000051296">
    <property type="component" value="Unassembled WGS sequence"/>
</dbReference>
<keyword evidence="3 6" id="KW-0963">Cytoplasm</keyword>
<organism evidence="7 8">
    <name type="scientific">Weissella halotolerans DSM 20190</name>
    <dbReference type="NCBI Taxonomy" id="1123500"/>
    <lineage>
        <taxon>Bacteria</taxon>
        <taxon>Bacillati</taxon>
        <taxon>Bacillota</taxon>
        <taxon>Bacilli</taxon>
        <taxon>Lactobacillales</taxon>
        <taxon>Lactobacillaceae</taxon>
        <taxon>Weissella</taxon>
    </lineage>
</organism>
<dbReference type="HAMAP" id="MF_01661">
    <property type="entry name" value="D_rib_pyranase"/>
    <property type="match status" value="1"/>
</dbReference>
<dbReference type="InterPro" id="IPR023750">
    <property type="entry name" value="RbsD-like_sf"/>
</dbReference>
<dbReference type="FunCoup" id="A0A0R2G4L7">
    <property type="interactions" value="66"/>
</dbReference>
<comment type="subcellular location">
    <subcellularLocation>
        <location evidence="6">Cytoplasm</location>
    </subcellularLocation>
</comment>
<feature type="active site" description="Proton donor" evidence="6">
    <location>
        <position position="20"/>
    </location>
</feature>
<dbReference type="PANTHER" id="PTHR37831:SF1">
    <property type="entry name" value="D-RIBOSE PYRANASE"/>
    <property type="match status" value="1"/>
</dbReference>
<dbReference type="InParanoid" id="A0A0R2G4L7"/>
<dbReference type="FunFam" id="3.40.1650.10:FF:000004">
    <property type="entry name" value="D-ribose pyranase"/>
    <property type="match status" value="1"/>
</dbReference>
<comment type="catalytic activity">
    <reaction evidence="1 6">
        <text>beta-D-ribopyranose = beta-D-ribofuranose</text>
        <dbReference type="Rhea" id="RHEA:25432"/>
        <dbReference type="ChEBI" id="CHEBI:27476"/>
        <dbReference type="ChEBI" id="CHEBI:47002"/>
        <dbReference type="EC" id="5.4.99.62"/>
    </reaction>
</comment>
<evidence type="ECO:0000256" key="2">
    <source>
        <dbReference type="ARBA" id="ARBA00012862"/>
    </source>
</evidence>
<dbReference type="SUPFAM" id="SSF102546">
    <property type="entry name" value="RbsD-like"/>
    <property type="match status" value="1"/>
</dbReference>
<dbReference type="AlphaFoldDB" id="A0A0R2G4L7"/>
<dbReference type="OrthoDB" id="9805009at2"/>
<comment type="caution">
    <text evidence="7">The sequence shown here is derived from an EMBL/GenBank/DDBJ whole genome shotgun (WGS) entry which is preliminary data.</text>
</comment>
<dbReference type="InterPro" id="IPR023064">
    <property type="entry name" value="D-ribose_pyranase"/>
</dbReference>
<proteinExistence type="inferred from homology"/>
<keyword evidence="5 6" id="KW-0119">Carbohydrate metabolism</keyword>
<evidence type="ECO:0000313" key="7">
    <source>
        <dbReference type="EMBL" id="KRN32407.1"/>
    </source>
</evidence>
<dbReference type="RefSeq" id="WP_022791447.1">
    <property type="nucleotide sequence ID" value="NZ_ATUU01000002.1"/>
</dbReference>
<dbReference type="PANTHER" id="PTHR37831">
    <property type="entry name" value="D-RIBOSE PYRANASE"/>
    <property type="match status" value="1"/>
</dbReference>
<name>A0A0R2G4L7_9LACO</name>
<evidence type="ECO:0000256" key="5">
    <source>
        <dbReference type="ARBA" id="ARBA00023277"/>
    </source>
</evidence>
<evidence type="ECO:0000313" key="8">
    <source>
        <dbReference type="Proteomes" id="UP000051296"/>
    </source>
</evidence>
<dbReference type="PATRIC" id="fig|1123500.6.peg.765"/>
<evidence type="ECO:0000256" key="3">
    <source>
        <dbReference type="ARBA" id="ARBA00022490"/>
    </source>
</evidence>
<comment type="pathway">
    <text evidence="6">Carbohydrate metabolism; D-ribose degradation; D-ribose 5-phosphate from beta-D-ribopyranose: step 1/2.</text>
</comment>
<dbReference type="EMBL" id="JQAX01000002">
    <property type="protein sequence ID" value="KRN32407.1"/>
    <property type="molecule type" value="Genomic_DNA"/>
</dbReference>
<accession>A0A0R2G4L7</accession>
<evidence type="ECO:0000256" key="1">
    <source>
        <dbReference type="ARBA" id="ARBA00000223"/>
    </source>
</evidence>
<evidence type="ECO:0000256" key="6">
    <source>
        <dbReference type="HAMAP-Rule" id="MF_01661"/>
    </source>
</evidence>
<dbReference type="GO" id="GO:0005829">
    <property type="term" value="C:cytosol"/>
    <property type="evidence" value="ECO:0007669"/>
    <property type="project" value="TreeGrafter"/>
</dbReference>
<comment type="subunit">
    <text evidence="6">Homodecamer.</text>
</comment>
<dbReference type="EC" id="5.4.99.62" evidence="2 6"/>
<dbReference type="NCBIfam" id="NF008761">
    <property type="entry name" value="PRK11797.1"/>
    <property type="match status" value="1"/>
</dbReference>
<dbReference type="STRING" id="1123500.GCA_000420365_00667"/>
<keyword evidence="4 6" id="KW-0413">Isomerase</keyword>
<protein>
    <recommendedName>
        <fullName evidence="2 6">D-ribose pyranase</fullName>
        <ecNumber evidence="2 6">5.4.99.62</ecNumber>
    </recommendedName>
</protein>
<dbReference type="GO" id="GO:0062193">
    <property type="term" value="F:D-ribose pyranase activity"/>
    <property type="evidence" value="ECO:0007669"/>
    <property type="project" value="UniProtKB-EC"/>
</dbReference>
<feature type="binding site" evidence="6">
    <location>
        <begin position="123"/>
        <end position="125"/>
    </location>
    <ligand>
        <name>substrate</name>
    </ligand>
</feature>
<feature type="binding site" evidence="6">
    <location>
        <position position="28"/>
    </location>
    <ligand>
        <name>substrate</name>
    </ligand>
</feature>